<name>A0A3M7RBS8_BRAPC</name>
<keyword evidence="2" id="KW-1185">Reference proteome</keyword>
<evidence type="ECO:0000313" key="1">
    <source>
        <dbReference type="EMBL" id="RNA20967.1"/>
    </source>
</evidence>
<protein>
    <submittedName>
        <fullName evidence="1">Uncharacterized protein</fullName>
    </submittedName>
</protein>
<evidence type="ECO:0000313" key="2">
    <source>
        <dbReference type="Proteomes" id="UP000276133"/>
    </source>
</evidence>
<comment type="caution">
    <text evidence="1">The sequence shown here is derived from an EMBL/GenBank/DDBJ whole genome shotgun (WGS) entry which is preliminary data.</text>
</comment>
<gene>
    <name evidence="1" type="ORF">BpHYR1_030358</name>
</gene>
<dbReference type="EMBL" id="REGN01003753">
    <property type="protein sequence ID" value="RNA20967.1"/>
    <property type="molecule type" value="Genomic_DNA"/>
</dbReference>
<sequence length="125" mass="14382">MQPHQVLNQDMSNTRLHCLHDINENISSSIDPGLIATTSIDSIKVSILNSVFRSKTFSNELNTSLLIAIESSHNFDFNFCDLELKFTVFPRLMLRPHNLKQNFGNKYHLAHVKTFLTYNAYVKVK</sequence>
<dbReference type="Proteomes" id="UP000276133">
    <property type="component" value="Unassembled WGS sequence"/>
</dbReference>
<reference evidence="1 2" key="1">
    <citation type="journal article" date="2018" name="Sci. Rep.">
        <title>Genomic signatures of local adaptation to the degree of environmental predictability in rotifers.</title>
        <authorList>
            <person name="Franch-Gras L."/>
            <person name="Hahn C."/>
            <person name="Garcia-Roger E.M."/>
            <person name="Carmona M.J."/>
            <person name="Serra M."/>
            <person name="Gomez A."/>
        </authorList>
    </citation>
    <scope>NUCLEOTIDE SEQUENCE [LARGE SCALE GENOMIC DNA]</scope>
    <source>
        <strain evidence="1">HYR1</strain>
    </source>
</reference>
<organism evidence="1 2">
    <name type="scientific">Brachionus plicatilis</name>
    <name type="common">Marine rotifer</name>
    <name type="synonym">Brachionus muelleri</name>
    <dbReference type="NCBI Taxonomy" id="10195"/>
    <lineage>
        <taxon>Eukaryota</taxon>
        <taxon>Metazoa</taxon>
        <taxon>Spiralia</taxon>
        <taxon>Gnathifera</taxon>
        <taxon>Rotifera</taxon>
        <taxon>Eurotatoria</taxon>
        <taxon>Monogononta</taxon>
        <taxon>Pseudotrocha</taxon>
        <taxon>Ploima</taxon>
        <taxon>Brachionidae</taxon>
        <taxon>Brachionus</taxon>
    </lineage>
</organism>
<proteinExistence type="predicted"/>
<accession>A0A3M7RBS8</accession>
<dbReference type="AlphaFoldDB" id="A0A3M7RBS8"/>